<dbReference type="OrthoDB" id="5402098at2"/>
<dbReference type="PROSITE" id="PS51257">
    <property type="entry name" value="PROKAR_LIPOPROTEIN"/>
    <property type="match status" value="1"/>
</dbReference>
<dbReference type="PIRSF" id="PIRSF002721">
    <property type="entry name" value="Surface_antigen_Rickettsia"/>
    <property type="match status" value="1"/>
</dbReference>
<evidence type="ECO:0000313" key="3">
    <source>
        <dbReference type="EMBL" id="EFI34592.1"/>
    </source>
</evidence>
<dbReference type="InterPro" id="IPR032635">
    <property type="entry name" value="Anti_2"/>
</dbReference>
<dbReference type="Proteomes" id="UP000005496">
    <property type="component" value="Unassembled WGS sequence"/>
</dbReference>
<accession>D6SPB6</accession>
<dbReference type="eggNOG" id="COG4520">
    <property type="taxonomic scope" value="Bacteria"/>
</dbReference>
<evidence type="ECO:0000313" key="4">
    <source>
        <dbReference type="Proteomes" id="UP000005496"/>
    </source>
</evidence>
<dbReference type="AlphaFoldDB" id="D6SPB6"/>
<name>D6SPB6_9BACT</name>
<protein>
    <submittedName>
        <fullName evidence="3">17 kDa surface antigen</fullName>
    </submittedName>
</protein>
<reference evidence="3" key="1">
    <citation type="submission" date="2010-05" db="EMBL/GenBank/DDBJ databases">
        <title>The draft genome of Desulfonatronospira thiodismutans ASO3-1.</title>
        <authorList>
            <consortium name="US DOE Joint Genome Institute (JGI-PGF)"/>
            <person name="Lucas S."/>
            <person name="Copeland A."/>
            <person name="Lapidus A."/>
            <person name="Cheng J.-F."/>
            <person name="Bruce D."/>
            <person name="Goodwin L."/>
            <person name="Pitluck S."/>
            <person name="Chertkov O."/>
            <person name="Brettin T."/>
            <person name="Detter J.C."/>
            <person name="Han C."/>
            <person name="Land M.L."/>
            <person name="Hauser L."/>
            <person name="Kyrpides N."/>
            <person name="Mikhailova N."/>
            <person name="Muyzer G."/>
            <person name="Woyke T."/>
        </authorList>
    </citation>
    <scope>NUCLEOTIDE SEQUENCE [LARGE SCALE GENOMIC DNA]</scope>
    <source>
        <strain evidence="3">ASO3-1</strain>
    </source>
</reference>
<dbReference type="RefSeq" id="WP_008869912.1">
    <property type="nucleotide sequence ID" value="NZ_ACJN02000002.1"/>
</dbReference>
<organism evidence="3 4">
    <name type="scientific">Desulfonatronospira thiodismutans ASO3-1</name>
    <dbReference type="NCBI Taxonomy" id="555779"/>
    <lineage>
        <taxon>Bacteria</taxon>
        <taxon>Pseudomonadati</taxon>
        <taxon>Thermodesulfobacteriota</taxon>
        <taxon>Desulfovibrionia</taxon>
        <taxon>Desulfovibrionales</taxon>
        <taxon>Desulfonatronovibrionaceae</taxon>
        <taxon>Desulfonatronospira</taxon>
    </lineage>
</organism>
<dbReference type="InterPro" id="IPR016364">
    <property type="entry name" value="Surface_antigen_Rickettsia"/>
</dbReference>
<evidence type="ECO:0000259" key="2">
    <source>
        <dbReference type="Pfam" id="PF16998"/>
    </source>
</evidence>
<evidence type="ECO:0000256" key="1">
    <source>
        <dbReference type="SAM" id="MobiDB-lite"/>
    </source>
</evidence>
<gene>
    <name evidence="3" type="ORF">Dthio_PD1964</name>
</gene>
<feature type="region of interest" description="Disordered" evidence="1">
    <location>
        <begin position="86"/>
        <end position="109"/>
    </location>
</feature>
<comment type="caution">
    <text evidence="3">The sequence shown here is derived from an EMBL/GenBank/DDBJ whole genome shotgun (WGS) entry which is preliminary data.</text>
</comment>
<dbReference type="Pfam" id="PF16998">
    <property type="entry name" value="17kDa_Anti_2"/>
    <property type="match status" value="1"/>
</dbReference>
<proteinExistence type="predicted"/>
<feature type="domain" description="Surface antigen" evidence="2">
    <location>
        <begin position="92"/>
        <end position="156"/>
    </location>
</feature>
<keyword evidence="4" id="KW-1185">Reference proteome</keyword>
<feature type="compositionally biased region" description="Polar residues" evidence="1">
    <location>
        <begin position="86"/>
        <end position="104"/>
    </location>
</feature>
<sequence>MRTIIYLAVVLAALALIAGCGGQKHTVGGAGLGGIGGGVIGSQIGSGTGQTAAIIGGTLAGAALGGYVGSYLDRMDEMDQQKMGQTLETKPDGETSQWENPNTDISHEVTPKETYKGDEGQYCREFTTEADIGGEEKTLYGTACRQPDGTWEIVQMD</sequence>
<dbReference type="EMBL" id="ACJN02000002">
    <property type="protein sequence ID" value="EFI34592.1"/>
    <property type="molecule type" value="Genomic_DNA"/>
</dbReference>